<reference evidence="9 10" key="1">
    <citation type="submission" date="2019-02" db="EMBL/GenBank/DDBJ databases">
        <title>The genomic architecture of introgression among sibling species of bacteria.</title>
        <authorList>
            <person name="Cavassim M.I.A."/>
            <person name="Moeskjaer S."/>
            <person name="Moslemi C."/>
            <person name="Fields B."/>
            <person name="Bachmann A."/>
            <person name="Vilhjalmsson B."/>
            <person name="Schierup M.H."/>
            <person name="Young J.P.W."/>
            <person name="Andersen S.U."/>
        </authorList>
    </citation>
    <scope>NUCLEOTIDE SEQUENCE [LARGE SCALE GENOMIC DNA]</scope>
    <source>
        <strain evidence="9 10">SM151B</strain>
    </source>
</reference>
<evidence type="ECO:0000256" key="1">
    <source>
        <dbReference type="ARBA" id="ARBA00000971"/>
    </source>
</evidence>
<dbReference type="Gene3D" id="3.10.50.40">
    <property type="match status" value="1"/>
</dbReference>
<dbReference type="Proteomes" id="UP000292036">
    <property type="component" value="Unassembled WGS sequence"/>
</dbReference>
<dbReference type="InterPro" id="IPR000297">
    <property type="entry name" value="PPIase_PpiC"/>
</dbReference>
<keyword evidence="9" id="KW-0413">Isomerase</keyword>
<dbReference type="InterPro" id="IPR046357">
    <property type="entry name" value="PPIase_dom_sf"/>
</dbReference>
<dbReference type="EMBL" id="SIPS01000001">
    <property type="protein sequence ID" value="TAW32376.1"/>
    <property type="molecule type" value="Genomic_DNA"/>
</dbReference>
<gene>
    <name evidence="9" type="ORF">ELI19_03925</name>
</gene>
<dbReference type="GO" id="GO:0003755">
    <property type="term" value="F:peptidyl-prolyl cis-trans isomerase activity"/>
    <property type="evidence" value="ECO:0007669"/>
    <property type="project" value="UniProtKB-KW"/>
</dbReference>
<comment type="catalytic activity">
    <reaction evidence="1">
        <text>[protein]-peptidylproline (omega=180) = [protein]-peptidylproline (omega=0)</text>
        <dbReference type="Rhea" id="RHEA:16237"/>
        <dbReference type="Rhea" id="RHEA-COMP:10747"/>
        <dbReference type="Rhea" id="RHEA-COMP:10748"/>
        <dbReference type="ChEBI" id="CHEBI:83833"/>
        <dbReference type="ChEBI" id="CHEBI:83834"/>
        <dbReference type="EC" id="5.2.1.8"/>
    </reaction>
</comment>
<evidence type="ECO:0000256" key="2">
    <source>
        <dbReference type="ARBA" id="ARBA00007656"/>
    </source>
</evidence>
<dbReference type="PANTHER" id="PTHR47245">
    <property type="entry name" value="PEPTIDYLPROLYL ISOMERASE"/>
    <property type="match status" value="1"/>
</dbReference>
<feature type="domain" description="PpiC" evidence="8">
    <location>
        <begin position="114"/>
        <end position="243"/>
    </location>
</feature>
<dbReference type="EC" id="5.2.1.8" evidence="3"/>
<evidence type="ECO:0000256" key="6">
    <source>
        <dbReference type="ARBA" id="ARBA00030642"/>
    </source>
</evidence>
<evidence type="ECO:0000313" key="9">
    <source>
        <dbReference type="EMBL" id="TAW32376.1"/>
    </source>
</evidence>
<evidence type="ECO:0000256" key="7">
    <source>
        <dbReference type="ARBA" id="ARBA00031484"/>
    </source>
</evidence>
<keyword evidence="5" id="KW-0697">Rotamase</keyword>
<accession>A0ABD7PZ59</accession>
<evidence type="ECO:0000256" key="4">
    <source>
        <dbReference type="ARBA" id="ARBA00018370"/>
    </source>
</evidence>
<dbReference type="Pfam" id="PF13145">
    <property type="entry name" value="Rotamase_2"/>
    <property type="match status" value="1"/>
</dbReference>
<evidence type="ECO:0000256" key="3">
    <source>
        <dbReference type="ARBA" id="ARBA00013194"/>
    </source>
</evidence>
<organism evidence="9 10">
    <name type="scientific">Rhizobium leguminosarum</name>
    <dbReference type="NCBI Taxonomy" id="384"/>
    <lineage>
        <taxon>Bacteria</taxon>
        <taxon>Pseudomonadati</taxon>
        <taxon>Pseudomonadota</taxon>
        <taxon>Alphaproteobacteria</taxon>
        <taxon>Hyphomicrobiales</taxon>
        <taxon>Rhizobiaceae</taxon>
        <taxon>Rhizobium/Agrobacterium group</taxon>
        <taxon>Rhizobium</taxon>
    </lineage>
</organism>
<proteinExistence type="inferred from homology"/>
<sequence length="282" mass="30876">MLRRILREPLLHFTLAALVIFAAYGVLTPYESPRGEIVVTAPKIEQLAAVFAKTWQRPPSPQELKGLIDGYVKEEIDVQEALALGLDQGDAVIRRRLQQKIEFMTDAGTDAVKPTDGELQAYLDAHPAKFEIATQTGFQQIFLNSDQRGQRVDAEATSILAKLQADPALEPVAFGDASLLPAEMPLTDISSIGETFGPEFAAAVRAAPPGAWIGPVASSFGLHLVRVSEHTSGRMPALGEVRDLVLREFANDRRQASEDERLNMLLKRYRVVIQAPEADANP</sequence>
<evidence type="ECO:0000256" key="5">
    <source>
        <dbReference type="ARBA" id="ARBA00023110"/>
    </source>
</evidence>
<dbReference type="PANTHER" id="PTHR47245:SF2">
    <property type="entry name" value="PEPTIDYL-PROLYL CIS-TRANS ISOMERASE HP_0175-RELATED"/>
    <property type="match status" value="1"/>
</dbReference>
<evidence type="ECO:0000259" key="8">
    <source>
        <dbReference type="Pfam" id="PF13145"/>
    </source>
</evidence>
<name>A0ABD7PZ59_RHILE</name>
<comment type="caution">
    <text evidence="9">The sequence shown here is derived from an EMBL/GenBank/DDBJ whole genome shotgun (WGS) entry which is preliminary data.</text>
</comment>
<dbReference type="AlphaFoldDB" id="A0ABD7PZ59"/>
<evidence type="ECO:0000313" key="10">
    <source>
        <dbReference type="Proteomes" id="UP000292036"/>
    </source>
</evidence>
<dbReference type="InterPro" id="IPR050245">
    <property type="entry name" value="PrsA_foldase"/>
</dbReference>
<comment type="similarity">
    <text evidence="2">Belongs to the PpiC/parvulin rotamase family.</text>
</comment>
<dbReference type="SUPFAM" id="SSF54534">
    <property type="entry name" value="FKBP-like"/>
    <property type="match status" value="1"/>
</dbReference>
<protein>
    <recommendedName>
        <fullName evidence="4">Parvulin-like PPIase</fullName>
        <ecNumber evidence="3">5.2.1.8</ecNumber>
    </recommendedName>
    <alternativeName>
        <fullName evidence="6">Peptidyl-prolyl cis-trans isomerase plp</fullName>
    </alternativeName>
    <alternativeName>
        <fullName evidence="7">Rotamase plp</fullName>
    </alternativeName>
</protein>